<keyword evidence="2" id="KW-1185">Reference proteome</keyword>
<dbReference type="AlphaFoldDB" id="A0A1K1QT94"/>
<dbReference type="Proteomes" id="UP000182248">
    <property type="component" value="Unassembled WGS sequence"/>
</dbReference>
<gene>
    <name evidence="1" type="ORF">SAMN02927921_02831</name>
</gene>
<reference evidence="1 2" key="1">
    <citation type="submission" date="2016-11" db="EMBL/GenBank/DDBJ databases">
        <authorList>
            <person name="Jaros S."/>
            <person name="Januszkiewicz K."/>
            <person name="Wedrychowicz H."/>
        </authorList>
    </citation>
    <scope>NUCLEOTIDE SEQUENCE [LARGE SCALE GENOMIC DNA]</scope>
    <source>
        <strain evidence="1 2">CGMCC 1.12145</strain>
    </source>
</reference>
<dbReference type="STRING" id="1150368.SAMN02927921_02831"/>
<accession>A0A1K1QT94</accession>
<protein>
    <submittedName>
        <fullName evidence="1">Uncharacterized protein</fullName>
    </submittedName>
</protein>
<evidence type="ECO:0000313" key="2">
    <source>
        <dbReference type="Proteomes" id="UP000182248"/>
    </source>
</evidence>
<name>A0A1K1QT94_9FLAO</name>
<sequence>MRGRVFGDTTVLMLKYAGKAGENMKKFPVVWITFILLFSCQNEINEIVGEDPDLVITSGSEMALWIQRATANDGTSDDFLDMYSCGTVKLPVAITLNGAVRMINNEADKDFVRRIAENLETPLTLQVPFTVVSREYTENTVRSAEEFDMLKAMCTDSPDSRINCVQFRYPVEMFTYNANNQSNGSVTINADQDFYEFINQIGNLRTSIHYPVIVMYATGEEIEVSTNSELIAAVKNGRAICSLGS</sequence>
<organism evidence="1 2">
    <name type="scientific">Sinomicrobium oceani</name>
    <dbReference type="NCBI Taxonomy" id="1150368"/>
    <lineage>
        <taxon>Bacteria</taxon>
        <taxon>Pseudomonadati</taxon>
        <taxon>Bacteroidota</taxon>
        <taxon>Flavobacteriia</taxon>
        <taxon>Flavobacteriales</taxon>
        <taxon>Flavobacteriaceae</taxon>
        <taxon>Sinomicrobium</taxon>
    </lineage>
</organism>
<proteinExistence type="predicted"/>
<evidence type="ECO:0000313" key="1">
    <source>
        <dbReference type="EMBL" id="SFW62897.1"/>
    </source>
</evidence>
<dbReference type="EMBL" id="FPJE01000015">
    <property type="protein sequence ID" value="SFW62897.1"/>
    <property type="molecule type" value="Genomic_DNA"/>
</dbReference>